<organism evidence="1">
    <name type="scientific">Rhizophora mucronata</name>
    <name type="common">Asiatic mangrove</name>
    <dbReference type="NCBI Taxonomy" id="61149"/>
    <lineage>
        <taxon>Eukaryota</taxon>
        <taxon>Viridiplantae</taxon>
        <taxon>Streptophyta</taxon>
        <taxon>Embryophyta</taxon>
        <taxon>Tracheophyta</taxon>
        <taxon>Spermatophyta</taxon>
        <taxon>Magnoliopsida</taxon>
        <taxon>eudicotyledons</taxon>
        <taxon>Gunneridae</taxon>
        <taxon>Pentapetalae</taxon>
        <taxon>rosids</taxon>
        <taxon>fabids</taxon>
        <taxon>Malpighiales</taxon>
        <taxon>Rhizophoraceae</taxon>
        <taxon>Rhizophora</taxon>
    </lineage>
</organism>
<dbReference type="EMBL" id="GGEC01078960">
    <property type="protein sequence ID" value="MBX59444.1"/>
    <property type="molecule type" value="Transcribed_RNA"/>
</dbReference>
<evidence type="ECO:0000313" key="1">
    <source>
        <dbReference type="EMBL" id="MBX59444.1"/>
    </source>
</evidence>
<reference evidence="1" key="1">
    <citation type="submission" date="2018-02" db="EMBL/GenBank/DDBJ databases">
        <title>Rhizophora mucronata_Transcriptome.</title>
        <authorList>
            <person name="Meera S.P."/>
            <person name="Sreeshan A."/>
            <person name="Augustine A."/>
        </authorList>
    </citation>
    <scope>NUCLEOTIDE SEQUENCE</scope>
    <source>
        <tissue evidence="1">Leaf</tissue>
    </source>
</reference>
<protein>
    <submittedName>
        <fullName evidence="1">Uncharacterized protein</fullName>
    </submittedName>
</protein>
<accession>A0A2P2PXH2</accession>
<dbReference type="AlphaFoldDB" id="A0A2P2PXH2"/>
<sequence>MVNHAVNFVFLKKMCWFTVLVRHSHNFFLTRLVYFVIPVLK</sequence>
<proteinExistence type="predicted"/>
<name>A0A2P2PXH2_RHIMU</name>